<dbReference type="EC" id="3.4.17.19" evidence="8"/>
<evidence type="ECO:0000256" key="9">
    <source>
        <dbReference type="PIRSR" id="PIRSR006615-1"/>
    </source>
</evidence>
<evidence type="ECO:0000313" key="12">
    <source>
        <dbReference type="Proteomes" id="UP000184079"/>
    </source>
</evidence>
<protein>
    <recommendedName>
        <fullName evidence="8">Metal-dependent carboxypeptidase</fullName>
        <ecNumber evidence="8">3.4.17.19</ecNumber>
    </recommendedName>
</protein>
<dbReference type="PROSITE" id="PS52034">
    <property type="entry name" value="PEPTIDASE_M32"/>
    <property type="match status" value="1"/>
</dbReference>
<name>A0A1M5LCL1_9BACI</name>
<dbReference type="GO" id="GO:0004181">
    <property type="term" value="F:metallocarboxypeptidase activity"/>
    <property type="evidence" value="ECO:0007669"/>
    <property type="project" value="UniProtKB-UniRule"/>
</dbReference>
<keyword evidence="5 8" id="KW-0482">Metalloprotease</keyword>
<evidence type="ECO:0000256" key="6">
    <source>
        <dbReference type="ARBA" id="ARBA00052755"/>
    </source>
</evidence>
<dbReference type="Proteomes" id="UP000184079">
    <property type="component" value="Unassembled WGS sequence"/>
</dbReference>
<gene>
    <name evidence="11" type="ORF">SAMN05421807_10186</name>
</gene>
<dbReference type="SUPFAM" id="SSF55486">
    <property type="entry name" value="Metalloproteases ('zincins'), catalytic domain"/>
    <property type="match status" value="1"/>
</dbReference>
<organism evidence="11 12">
    <name type="scientific">Virgibacillus chiguensis</name>
    <dbReference type="NCBI Taxonomy" id="411959"/>
    <lineage>
        <taxon>Bacteria</taxon>
        <taxon>Bacillati</taxon>
        <taxon>Bacillota</taxon>
        <taxon>Bacilli</taxon>
        <taxon>Bacillales</taxon>
        <taxon>Bacillaceae</taxon>
        <taxon>Virgibacillus</taxon>
    </lineage>
</organism>
<feature type="binding site" evidence="9">
    <location>
        <position position="293"/>
    </location>
    <ligand>
        <name>Zn(2+)</name>
        <dbReference type="ChEBI" id="CHEBI:29105"/>
        <note>catalytic</note>
    </ligand>
</feature>
<evidence type="ECO:0000313" key="11">
    <source>
        <dbReference type="EMBL" id="SHG62842.1"/>
    </source>
</evidence>
<dbReference type="Gene3D" id="1.10.1370.30">
    <property type="match status" value="1"/>
</dbReference>
<keyword evidence="4 8" id="KW-0378">Hydrolase</keyword>
<dbReference type="GO" id="GO:0008270">
    <property type="term" value="F:zinc ion binding"/>
    <property type="evidence" value="ECO:0007669"/>
    <property type="project" value="UniProtKB-ARBA"/>
</dbReference>
<dbReference type="EMBL" id="FQXD01000001">
    <property type="protein sequence ID" value="SHG62842.1"/>
    <property type="molecule type" value="Genomic_DNA"/>
</dbReference>
<keyword evidence="1 8" id="KW-0121">Carboxypeptidase</keyword>
<comment type="function">
    <text evidence="8">Broad specificity carboxypetidase that releases amino acids sequentially from the C-terminus, including neutral, aromatic, polar and basic residues.</text>
</comment>
<feature type="binding site" evidence="9">
    <location>
        <position position="267"/>
    </location>
    <ligand>
        <name>Zn(2+)</name>
        <dbReference type="ChEBI" id="CHEBI:29105"/>
        <note>catalytic</note>
    </ligand>
</feature>
<comment type="similarity">
    <text evidence="7 8">Belongs to the peptidase M32 family.</text>
</comment>
<keyword evidence="9" id="KW-0862">Zinc</keyword>
<comment type="cofactor">
    <cofactor evidence="9">
        <name>Zn(2+)</name>
        <dbReference type="ChEBI" id="CHEBI:29105"/>
    </cofactor>
    <text evidence="9">Binds 1 zinc ion per subunit.</text>
</comment>
<accession>A0A1M5LCL1</accession>
<dbReference type="Pfam" id="PF02074">
    <property type="entry name" value="Peptidase_M32"/>
    <property type="match status" value="1"/>
</dbReference>
<evidence type="ECO:0000256" key="7">
    <source>
        <dbReference type="ARBA" id="ARBA00061580"/>
    </source>
</evidence>
<evidence type="ECO:0000256" key="5">
    <source>
        <dbReference type="ARBA" id="ARBA00023049"/>
    </source>
</evidence>
<evidence type="ECO:0000256" key="4">
    <source>
        <dbReference type="ARBA" id="ARBA00022801"/>
    </source>
</evidence>
<dbReference type="PANTHER" id="PTHR34217">
    <property type="entry name" value="METAL-DEPENDENT CARBOXYPEPTIDASE"/>
    <property type="match status" value="1"/>
</dbReference>
<evidence type="ECO:0000256" key="1">
    <source>
        <dbReference type="ARBA" id="ARBA00022645"/>
    </source>
</evidence>
<dbReference type="GO" id="GO:0006508">
    <property type="term" value="P:proteolysis"/>
    <property type="evidence" value="ECO:0007669"/>
    <property type="project" value="UniProtKB-UniRule"/>
</dbReference>
<dbReference type="FunFam" id="1.10.1370.30:FF:000003">
    <property type="entry name" value="Thermostable carboxypeptidase 1"/>
    <property type="match status" value="1"/>
</dbReference>
<dbReference type="RefSeq" id="WP_073004094.1">
    <property type="nucleotide sequence ID" value="NZ_FQXD01000001.1"/>
</dbReference>
<dbReference type="OrthoDB" id="9772308at2"/>
<sequence>MKLSDQKQQFKNYLKEIDYYREALSLIHWDMRTKIPTKGVEQRSEVAGFLGEKIHQLQTSKQMEAYIKELKPNTDDSILLRTIEVCEEEYERNKKIPHKLYKDFMITQTKSEAIWQQAKENDDFHLFRPYLKKLVDFNREFASYWGYENNIYDALLHKFEPGITVNELDHVFPKLRSSLRSTLEKVQTSAVKPDPSIIQVHFPKQQQVAFTEQLLKQMGYDFTSGRLDETVHPFAIPLNQNDVRLTTRYDENDFRMAVFGTIHEGGHGLYEQNIDPRLARTPLATGASMGIHESQSLFWENFIARSYPFWEKNYDLFLQYAPHSFQNVDLEQFYQTINEVKPSFIRIEADELTYPLHIMIRYELEKALINEEIIVDDLPHLWNEKMNDYLGITPPTDREGVLQDIHWAGGDFGYFPSYALGYMYAAQIYHTLSKDFPVESLIRTGDLTPIKSWLAKSIHQYGKLKEPLEILTDVTNETLNPDYLVQHLEKKFKAIYQF</sequence>
<feature type="active site" description="Proton donor/acceptor" evidence="10">
    <location>
        <position position="264"/>
    </location>
</feature>
<dbReference type="PRINTS" id="PR00998">
    <property type="entry name" value="CRBOXYPTASET"/>
</dbReference>
<reference evidence="12" key="1">
    <citation type="submission" date="2016-11" db="EMBL/GenBank/DDBJ databases">
        <authorList>
            <person name="Varghese N."/>
            <person name="Submissions S."/>
        </authorList>
    </citation>
    <scope>NUCLEOTIDE SEQUENCE [LARGE SCALE GENOMIC DNA]</scope>
    <source>
        <strain evidence="12">CGMCC 1.6496</strain>
    </source>
</reference>
<dbReference type="InterPro" id="IPR001333">
    <property type="entry name" value="Peptidase_M32_Taq"/>
</dbReference>
<comment type="catalytic activity">
    <reaction evidence="6 8">
        <text>Release of a C-terminal amino acid with broad specificity, except for -Pro.</text>
        <dbReference type="EC" id="3.4.17.19"/>
    </reaction>
</comment>
<dbReference type="AlphaFoldDB" id="A0A1M5LCL1"/>
<keyword evidence="12" id="KW-1185">Reference proteome</keyword>
<keyword evidence="3 8" id="KW-0479">Metal-binding</keyword>
<evidence type="ECO:0000256" key="2">
    <source>
        <dbReference type="ARBA" id="ARBA00022670"/>
    </source>
</evidence>
<proteinExistence type="inferred from homology"/>
<keyword evidence="2 8" id="KW-0645">Protease</keyword>
<dbReference type="PANTHER" id="PTHR34217:SF1">
    <property type="entry name" value="CARBOXYPEPTIDASE 1"/>
    <property type="match status" value="1"/>
</dbReference>
<dbReference type="PIRSF" id="PIRSF006615">
    <property type="entry name" value="Zn_crbxpep_Taq"/>
    <property type="match status" value="1"/>
</dbReference>
<evidence type="ECO:0000256" key="10">
    <source>
        <dbReference type="PIRSR" id="PIRSR006615-2"/>
    </source>
</evidence>
<dbReference type="CDD" id="cd06460">
    <property type="entry name" value="M32_Taq"/>
    <property type="match status" value="1"/>
</dbReference>
<evidence type="ECO:0000256" key="3">
    <source>
        <dbReference type="ARBA" id="ARBA00022723"/>
    </source>
</evidence>
<evidence type="ECO:0000256" key="8">
    <source>
        <dbReference type="PIRNR" id="PIRNR006615"/>
    </source>
</evidence>
<feature type="binding site" evidence="9">
    <location>
        <position position="263"/>
    </location>
    <ligand>
        <name>Zn(2+)</name>
        <dbReference type="ChEBI" id="CHEBI:29105"/>
        <note>catalytic</note>
    </ligand>
</feature>